<keyword evidence="2" id="KW-0723">Serine/threonine-protein kinase</keyword>
<evidence type="ECO:0000256" key="8">
    <source>
        <dbReference type="ARBA" id="ARBA00024334"/>
    </source>
</evidence>
<gene>
    <name evidence="13" type="ORF">PECAL_2P02660</name>
</gene>
<evidence type="ECO:0000256" key="1">
    <source>
        <dbReference type="ARBA" id="ARBA00001946"/>
    </source>
</evidence>
<dbReference type="Pfam" id="PF00069">
    <property type="entry name" value="Pkinase"/>
    <property type="match status" value="1"/>
</dbReference>
<proteinExistence type="inferred from homology"/>
<keyword evidence="5" id="KW-0418">Kinase</keyword>
<dbReference type="Proteomes" id="UP000789595">
    <property type="component" value="Unassembled WGS sequence"/>
</dbReference>
<protein>
    <recommendedName>
        <fullName evidence="15">Calmodulin</fullName>
    </recommendedName>
</protein>
<dbReference type="InterPro" id="IPR050205">
    <property type="entry name" value="CDPK_Ser/Thr_kinases"/>
</dbReference>
<organism evidence="13 14">
    <name type="scientific">Pelagomonas calceolata</name>
    <dbReference type="NCBI Taxonomy" id="35677"/>
    <lineage>
        <taxon>Eukaryota</taxon>
        <taxon>Sar</taxon>
        <taxon>Stramenopiles</taxon>
        <taxon>Ochrophyta</taxon>
        <taxon>Pelagophyceae</taxon>
        <taxon>Pelagomonadales</taxon>
        <taxon>Pelagomonadaceae</taxon>
        <taxon>Pelagomonas</taxon>
    </lineage>
</organism>
<feature type="binding site" evidence="9">
    <location>
        <position position="105"/>
    </location>
    <ligand>
        <name>ATP</name>
        <dbReference type="ChEBI" id="CHEBI:30616"/>
    </ligand>
</feature>
<evidence type="ECO:0000256" key="2">
    <source>
        <dbReference type="ARBA" id="ARBA00022527"/>
    </source>
</evidence>
<comment type="cofactor">
    <cofactor evidence="1">
        <name>Mg(2+)</name>
        <dbReference type="ChEBI" id="CHEBI:18420"/>
    </cofactor>
</comment>
<feature type="region of interest" description="Disordered" evidence="10">
    <location>
        <begin position="24"/>
        <end position="45"/>
    </location>
</feature>
<evidence type="ECO:0000256" key="6">
    <source>
        <dbReference type="ARBA" id="ARBA00022837"/>
    </source>
</evidence>
<evidence type="ECO:0000256" key="5">
    <source>
        <dbReference type="ARBA" id="ARBA00022777"/>
    </source>
</evidence>
<evidence type="ECO:0000256" key="7">
    <source>
        <dbReference type="ARBA" id="ARBA00022840"/>
    </source>
</evidence>
<dbReference type="CDD" id="cd05117">
    <property type="entry name" value="STKc_CAMK"/>
    <property type="match status" value="1"/>
</dbReference>
<dbReference type="GO" id="GO:0004674">
    <property type="term" value="F:protein serine/threonine kinase activity"/>
    <property type="evidence" value="ECO:0007669"/>
    <property type="project" value="UniProtKB-KW"/>
</dbReference>
<feature type="domain" description="EF-hand" evidence="12">
    <location>
        <begin position="397"/>
        <end position="432"/>
    </location>
</feature>
<evidence type="ECO:0000313" key="13">
    <source>
        <dbReference type="EMBL" id="CAH0367252.1"/>
    </source>
</evidence>
<dbReference type="SUPFAM" id="SSF47473">
    <property type="entry name" value="EF-hand"/>
    <property type="match status" value="1"/>
</dbReference>
<dbReference type="InterPro" id="IPR000719">
    <property type="entry name" value="Prot_kinase_dom"/>
</dbReference>
<dbReference type="InterPro" id="IPR017441">
    <property type="entry name" value="Protein_kinase_ATP_BS"/>
</dbReference>
<accession>A0A8J2WT48</accession>
<dbReference type="PROSITE" id="PS00107">
    <property type="entry name" value="PROTEIN_KINASE_ATP"/>
    <property type="match status" value="1"/>
</dbReference>
<dbReference type="EMBL" id="CAKKNE010000002">
    <property type="protein sequence ID" value="CAH0367252.1"/>
    <property type="molecule type" value="Genomic_DNA"/>
</dbReference>
<dbReference type="InterPro" id="IPR011009">
    <property type="entry name" value="Kinase-like_dom_sf"/>
</dbReference>
<dbReference type="InterPro" id="IPR008271">
    <property type="entry name" value="Ser/Thr_kinase_AS"/>
</dbReference>
<keyword evidence="4 9" id="KW-0547">Nucleotide-binding</keyword>
<dbReference type="InterPro" id="IPR002048">
    <property type="entry name" value="EF_hand_dom"/>
</dbReference>
<dbReference type="PROSITE" id="PS00108">
    <property type="entry name" value="PROTEIN_KINASE_ST"/>
    <property type="match status" value="1"/>
</dbReference>
<dbReference type="AlphaFoldDB" id="A0A8J2WT48"/>
<evidence type="ECO:0000256" key="10">
    <source>
        <dbReference type="SAM" id="MobiDB-lite"/>
    </source>
</evidence>
<dbReference type="PROSITE" id="PS50222">
    <property type="entry name" value="EF_HAND_2"/>
    <property type="match status" value="1"/>
</dbReference>
<sequence length="751" mass="81677">MACMGMDLDCGLVDALTQSFQGPAAARPVGAPSADHPSPASTLNSAAHRVSSDDSAAQCSIFSDGSATPCDVRRDYELGAEIGAGHFGRVFACDRRADGRKFACKQLATRLVRDVLSVRREVAIMRRLAHRHVLRIEAVYEHRNSAWIVSELCEGGDLLQFLVREGGSLHEPAAHQIMKQLLSAVTACHAVGVVHRDLKPENVMLSSKTGPPDIRVVDFGLSCIYTKDGARQLHRLAGTPYYMAPEILGKARAGYGPACDLWSCGVVLYFLIAGKPPFAPDDHNCPSRTRKRKRKADLEDLTQKVMRGAVDLETGCWADCTSSLKDVLRGLLNVDPAKRLSAPAALAHPWLATDGEAAPARKAPVGARAFTALERYARATFFHKRVFHALADTLTLAELAALRKEFAYLDVDGDGFVTVEDLTKVLAALEAEGRHASGTALEVEAVVEACDVARDHRISYHEFCVASMHRGAYLREDRVDRLFHEYLDTNRHDAHLVTVQSLKAHGFDDASVADVFAAAKATPGKGISRSAFAKLLRLGAIHGASTRGESHKARSLLGHSLDLTGDSPELGVHLKAVFDHEPAAKKTELEQRLDVLNISATGVRVLAPRTKQAKTKCGKKHYYRPKPVSLTNGHFALSVRQAQIASIERQIEAAIKGGTDTTALEATYLARVEIARDEHRAAAVDLRRRGELHAAMDAFREAKHLDFVYQHRKALVEAGGLGDAPPPPEVIARRRLEAAHARLDAISEPLS</sequence>
<dbReference type="Gene3D" id="1.10.238.10">
    <property type="entry name" value="EF-hand"/>
    <property type="match status" value="2"/>
</dbReference>
<dbReference type="Pfam" id="PF13499">
    <property type="entry name" value="EF-hand_7"/>
    <property type="match status" value="1"/>
</dbReference>
<dbReference type="Gene3D" id="1.10.510.10">
    <property type="entry name" value="Transferase(Phosphotransferase) domain 1"/>
    <property type="match status" value="1"/>
</dbReference>
<dbReference type="OrthoDB" id="45105at2759"/>
<feature type="domain" description="Protein kinase" evidence="11">
    <location>
        <begin position="76"/>
        <end position="351"/>
    </location>
</feature>
<comment type="caution">
    <text evidence="13">The sequence shown here is derived from an EMBL/GenBank/DDBJ whole genome shotgun (WGS) entry which is preliminary data.</text>
</comment>
<evidence type="ECO:0008006" key="15">
    <source>
        <dbReference type="Google" id="ProtNLM"/>
    </source>
</evidence>
<dbReference type="InterPro" id="IPR011992">
    <property type="entry name" value="EF-hand-dom_pair"/>
</dbReference>
<keyword evidence="14" id="KW-1185">Reference proteome</keyword>
<dbReference type="GO" id="GO:0005509">
    <property type="term" value="F:calcium ion binding"/>
    <property type="evidence" value="ECO:0007669"/>
    <property type="project" value="InterPro"/>
</dbReference>
<dbReference type="Gene3D" id="3.30.200.20">
    <property type="entry name" value="Phosphorylase Kinase, domain 1"/>
    <property type="match status" value="1"/>
</dbReference>
<dbReference type="SMART" id="SM00220">
    <property type="entry name" value="S_TKc"/>
    <property type="match status" value="1"/>
</dbReference>
<dbReference type="PANTHER" id="PTHR24349">
    <property type="entry name" value="SERINE/THREONINE-PROTEIN KINASE"/>
    <property type="match status" value="1"/>
</dbReference>
<name>A0A8J2WT48_9STRA</name>
<evidence type="ECO:0000259" key="12">
    <source>
        <dbReference type="PROSITE" id="PS50222"/>
    </source>
</evidence>
<evidence type="ECO:0000313" key="14">
    <source>
        <dbReference type="Proteomes" id="UP000789595"/>
    </source>
</evidence>
<dbReference type="SUPFAM" id="SSF56112">
    <property type="entry name" value="Protein kinase-like (PK-like)"/>
    <property type="match status" value="1"/>
</dbReference>
<evidence type="ECO:0000256" key="9">
    <source>
        <dbReference type="PROSITE-ProRule" id="PRU10141"/>
    </source>
</evidence>
<dbReference type="GO" id="GO:0005524">
    <property type="term" value="F:ATP binding"/>
    <property type="evidence" value="ECO:0007669"/>
    <property type="project" value="UniProtKB-UniRule"/>
</dbReference>
<dbReference type="PROSITE" id="PS50011">
    <property type="entry name" value="PROTEIN_KINASE_DOM"/>
    <property type="match status" value="1"/>
</dbReference>
<evidence type="ECO:0000256" key="4">
    <source>
        <dbReference type="ARBA" id="ARBA00022741"/>
    </source>
</evidence>
<dbReference type="InterPro" id="IPR018247">
    <property type="entry name" value="EF_Hand_1_Ca_BS"/>
</dbReference>
<keyword evidence="7 9" id="KW-0067">ATP-binding</keyword>
<evidence type="ECO:0000256" key="3">
    <source>
        <dbReference type="ARBA" id="ARBA00022679"/>
    </source>
</evidence>
<reference evidence="13" key="1">
    <citation type="submission" date="2021-11" db="EMBL/GenBank/DDBJ databases">
        <authorList>
            <consortium name="Genoscope - CEA"/>
            <person name="William W."/>
        </authorList>
    </citation>
    <scope>NUCLEOTIDE SEQUENCE</scope>
</reference>
<keyword evidence="3" id="KW-0808">Transferase</keyword>
<dbReference type="FunFam" id="1.10.510.10:FF:000571">
    <property type="entry name" value="Maternal embryonic leucine zipper kinase"/>
    <property type="match status" value="1"/>
</dbReference>
<comment type="similarity">
    <text evidence="8">Belongs to the protein kinase superfamily. Ser/Thr protein kinase family. CDPK subfamily.</text>
</comment>
<keyword evidence="6" id="KW-0106">Calcium</keyword>
<evidence type="ECO:0000259" key="11">
    <source>
        <dbReference type="PROSITE" id="PS50011"/>
    </source>
</evidence>
<dbReference type="PROSITE" id="PS00018">
    <property type="entry name" value="EF_HAND_1"/>
    <property type="match status" value="1"/>
</dbReference>